<accession>A0ABS1B5X8</accession>
<keyword evidence="3" id="KW-1185">Reference proteome</keyword>
<evidence type="ECO:0000259" key="1">
    <source>
        <dbReference type="PROSITE" id="PS51704"/>
    </source>
</evidence>
<dbReference type="PROSITE" id="PS51704">
    <property type="entry name" value="GP_PDE"/>
    <property type="match status" value="1"/>
</dbReference>
<evidence type="ECO:0000313" key="3">
    <source>
        <dbReference type="Proteomes" id="UP000612352"/>
    </source>
</evidence>
<dbReference type="InterPro" id="IPR030395">
    <property type="entry name" value="GP_PDE_dom"/>
</dbReference>
<gene>
    <name evidence="2" type="ORF">I8D64_01270</name>
</gene>
<dbReference type="PANTHER" id="PTHR43805">
    <property type="entry name" value="GLYCEROPHOSPHORYL DIESTER PHOSPHODIESTERASE"/>
    <property type="match status" value="1"/>
</dbReference>
<sequence>MSSWTTDAAEHGRFLPGPWPRRIAHRGLALDGAENTLRAFSDALDAGADMLETDTRATADGLALAVHDPDLTRIAGDPRSIDALHESDLEGIRVAGEEPLARLEDVLGSFPDVPVNIDVKDEAAVGPAVEAIARTGAAGRVCVTSFRGSVASHAVRAVRSATGVTPVRSPSREVIAGFVLARALELPDPALRALLRPYGALQVPVSQSVLRIVTPANVAAAHRAGCEVQVWTIDGTARMRELLAIGVDGIITNRVDRLSALLDGTEPPAGDVM</sequence>
<dbReference type="Gene3D" id="3.20.20.190">
    <property type="entry name" value="Phosphatidylinositol (PI) phosphodiesterase"/>
    <property type="match status" value="1"/>
</dbReference>
<comment type="caution">
    <text evidence="2">The sequence shown here is derived from an EMBL/GenBank/DDBJ whole genome shotgun (WGS) entry which is preliminary data.</text>
</comment>
<dbReference type="RefSeq" id="WP_200500701.1">
    <property type="nucleotide sequence ID" value="NZ_JAEDAJ010000001.1"/>
</dbReference>
<dbReference type="InterPro" id="IPR017946">
    <property type="entry name" value="PLC-like_Pdiesterase_TIM-brl"/>
</dbReference>
<proteinExistence type="predicted"/>
<feature type="domain" description="GP-PDE" evidence="1">
    <location>
        <begin position="20"/>
        <end position="262"/>
    </location>
</feature>
<organism evidence="2 3">
    <name type="scientific">Brachybacterium halotolerans</name>
    <dbReference type="NCBI Taxonomy" id="2795215"/>
    <lineage>
        <taxon>Bacteria</taxon>
        <taxon>Bacillati</taxon>
        <taxon>Actinomycetota</taxon>
        <taxon>Actinomycetes</taxon>
        <taxon>Micrococcales</taxon>
        <taxon>Dermabacteraceae</taxon>
        <taxon>Brachybacterium</taxon>
    </lineage>
</organism>
<dbReference type="SUPFAM" id="SSF51695">
    <property type="entry name" value="PLC-like phosphodiesterases"/>
    <property type="match status" value="1"/>
</dbReference>
<dbReference type="PANTHER" id="PTHR43805:SF1">
    <property type="entry name" value="GP-PDE DOMAIN-CONTAINING PROTEIN"/>
    <property type="match status" value="1"/>
</dbReference>
<name>A0ABS1B5X8_9MICO</name>
<reference evidence="2 3" key="1">
    <citation type="submission" date="2020-12" db="EMBL/GenBank/DDBJ databases">
        <title>Brachybacterium sp. MASK1Z-5, whole genome shotgun sequence.</title>
        <authorList>
            <person name="Tuo L."/>
        </authorList>
    </citation>
    <scope>NUCLEOTIDE SEQUENCE [LARGE SCALE GENOMIC DNA]</scope>
    <source>
        <strain evidence="2 3">MASK1Z-5</strain>
    </source>
</reference>
<dbReference type="Pfam" id="PF03009">
    <property type="entry name" value="GDPD"/>
    <property type="match status" value="1"/>
</dbReference>
<dbReference type="EMBL" id="JAEDAJ010000001">
    <property type="protein sequence ID" value="MBK0330036.1"/>
    <property type="molecule type" value="Genomic_DNA"/>
</dbReference>
<evidence type="ECO:0000313" key="2">
    <source>
        <dbReference type="EMBL" id="MBK0330036.1"/>
    </source>
</evidence>
<protein>
    <submittedName>
        <fullName evidence="2">Glycerophosphodiester phosphodiesterase</fullName>
    </submittedName>
</protein>
<dbReference type="Proteomes" id="UP000612352">
    <property type="component" value="Unassembled WGS sequence"/>
</dbReference>